<dbReference type="EMBL" id="JANPWB010000014">
    <property type="protein sequence ID" value="KAJ1098816.1"/>
    <property type="molecule type" value="Genomic_DNA"/>
</dbReference>
<dbReference type="Proteomes" id="UP001066276">
    <property type="component" value="Chromosome 10"/>
</dbReference>
<evidence type="ECO:0000256" key="1">
    <source>
        <dbReference type="SAM" id="MobiDB-lite"/>
    </source>
</evidence>
<sequence>MPVTMPSLLTIHQSRQAGPARALLRRSSTQAQSGARPPQLGDQAHPRSKAASQQHQQVWSPSTARPTARALSQLDRSTPNGAAAHSLPRAAAQHTPPDPLGPRSGDQNPQNGP</sequence>
<reference evidence="2" key="1">
    <citation type="journal article" date="2022" name="bioRxiv">
        <title>Sequencing and chromosome-scale assembly of the giantPleurodeles waltlgenome.</title>
        <authorList>
            <person name="Brown T."/>
            <person name="Elewa A."/>
            <person name="Iarovenko S."/>
            <person name="Subramanian E."/>
            <person name="Araus A.J."/>
            <person name="Petzold A."/>
            <person name="Susuki M."/>
            <person name="Suzuki K.-i.T."/>
            <person name="Hayashi T."/>
            <person name="Toyoda A."/>
            <person name="Oliveira C."/>
            <person name="Osipova E."/>
            <person name="Leigh N.D."/>
            <person name="Simon A."/>
            <person name="Yun M.H."/>
        </authorList>
    </citation>
    <scope>NUCLEOTIDE SEQUENCE</scope>
    <source>
        <strain evidence="2">20211129_DDA</strain>
        <tissue evidence="2">Liver</tissue>
    </source>
</reference>
<evidence type="ECO:0000313" key="3">
    <source>
        <dbReference type="Proteomes" id="UP001066276"/>
    </source>
</evidence>
<evidence type="ECO:0000313" key="2">
    <source>
        <dbReference type="EMBL" id="KAJ1098816.1"/>
    </source>
</evidence>
<feature type="compositionally biased region" description="Polar residues" evidence="1">
    <location>
        <begin position="50"/>
        <end position="65"/>
    </location>
</feature>
<feature type="region of interest" description="Disordered" evidence="1">
    <location>
        <begin position="1"/>
        <end position="113"/>
    </location>
</feature>
<accession>A0AAV7M622</accession>
<comment type="caution">
    <text evidence="2">The sequence shown here is derived from an EMBL/GenBank/DDBJ whole genome shotgun (WGS) entry which is preliminary data.</text>
</comment>
<keyword evidence="3" id="KW-1185">Reference proteome</keyword>
<dbReference type="AlphaFoldDB" id="A0AAV7M622"/>
<organism evidence="2 3">
    <name type="scientific">Pleurodeles waltl</name>
    <name type="common">Iberian ribbed newt</name>
    <dbReference type="NCBI Taxonomy" id="8319"/>
    <lineage>
        <taxon>Eukaryota</taxon>
        <taxon>Metazoa</taxon>
        <taxon>Chordata</taxon>
        <taxon>Craniata</taxon>
        <taxon>Vertebrata</taxon>
        <taxon>Euteleostomi</taxon>
        <taxon>Amphibia</taxon>
        <taxon>Batrachia</taxon>
        <taxon>Caudata</taxon>
        <taxon>Salamandroidea</taxon>
        <taxon>Salamandridae</taxon>
        <taxon>Pleurodelinae</taxon>
        <taxon>Pleurodeles</taxon>
    </lineage>
</organism>
<protein>
    <submittedName>
        <fullName evidence="2">Uncharacterized protein</fullName>
    </submittedName>
</protein>
<proteinExistence type="predicted"/>
<gene>
    <name evidence="2" type="ORF">NDU88_003923</name>
</gene>
<name>A0AAV7M622_PLEWA</name>